<evidence type="ECO:0008006" key="4">
    <source>
        <dbReference type="Google" id="ProtNLM"/>
    </source>
</evidence>
<dbReference type="EMBL" id="FUFT01000002">
    <property type="protein sequence ID" value="SJL82797.1"/>
    <property type="molecule type" value="Genomic_DNA"/>
</dbReference>
<reference evidence="2 3" key="1">
    <citation type="submission" date="2017-02" db="EMBL/GenBank/DDBJ databases">
        <authorList>
            <person name="Peterson S.W."/>
        </authorList>
    </citation>
    <scope>NUCLEOTIDE SEQUENCE [LARGE SCALE GENOMIC DNA]</scope>
    <source>
        <strain evidence="2 3">CECT 9027</strain>
    </source>
</reference>
<keyword evidence="1" id="KW-1133">Transmembrane helix</keyword>
<evidence type="ECO:0000313" key="2">
    <source>
        <dbReference type="EMBL" id="SJL82797.1"/>
    </source>
</evidence>
<keyword evidence="3" id="KW-1185">Reference proteome</keyword>
<name>A0A1R4B1N8_9VIBR</name>
<gene>
    <name evidence="2" type="ORF">VPAL9027_00737</name>
</gene>
<sequence length="191" mass="22155">MIKRFNINKMQPLNFARKIKQRGVASIEFAIGFIFFWLMCVAWVEMSYLSFVSSIGDLAISQAALHSKRIENDTDFLNDFRTVLSRSDSLWRYVVDAQDFTYSIHYVSNFKALSLLSQIEEQCKPITESATDDEKKLHKEMCAKPQSSAIAIYHISYNAPPIFNYFTNSDTLFAREAIVIQEYQRSDFKIN</sequence>
<dbReference type="STRING" id="1918946.VPAL9027_00737"/>
<protein>
    <recommendedName>
        <fullName evidence="4">TadE-like protein</fullName>
    </recommendedName>
</protein>
<keyword evidence="1" id="KW-0812">Transmembrane</keyword>
<feature type="transmembrane region" description="Helical" evidence="1">
    <location>
        <begin position="24"/>
        <end position="44"/>
    </location>
</feature>
<evidence type="ECO:0000313" key="3">
    <source>
        <dbReference type="Proteomes" id="UP000189475"/>
    </source>
</evidence>
<accession>A0A1R4B1N8</accession>
<dbReference type="RefSeq" id="WP_261821296.1">
    <property type="nucleotide sequence ID" value="NZ_AP024887.1"/>
</dbReference>
<organism evidence="2 3">
    <name type="scientific">Vibrio palustris</name>
    <dbReference type="NCBI Taxonomy" id="1918946"/>
    <lineage>
        <taxon>Bacteria</taxon>
        <taxon>Pseudomonadati</taxon>
        <taxon>Pseudomonadota</taxon>
        <taxon>Gammaproteobacteria</taxon>
        <taxon>Vibrionales</taxon>
        <taxon>Vibrionaceae</taxon>
        <taxon>Vibrio</taxon>
    </lineage>
</organism>
<evidence type="ECO:0000256" key="1">
    <source>
        <dbReference type="SAM" id="Phobius"/>
    </source>
</evidence>
<dbReference type="AlphaFoldDB" id="A0A1R4B1N8"/>
<keyword evidence="1" id="KW-0472">Membrane</keyword>
<dbReference type="Proteomes" id="UP000189475">
    <property type="component" value="Unassembled WGS sequence"/>
</dbReference>
<proteinExistence type="predicted"/>